<feature type="repeat" description="WD" evidence="3">
    <location>
        <begin position="197"/>
        <end position="238"/>
    </location>
</feature>
<dbReference type="PANTHER" id="PTHR19848:SF8">
    <property type="entry name" value="F-BOX AND WD REPEAT DOMAIN CONTAINING 7"/>
    <property type="match status" value="1"/>
</dbReference>
<dbReference type="Pfam" id="PF00400">
    <property type="entry name" value="WD40"/>
    <property type="match status" value="2"/>
</dbReference>
<keyword evidence="1 3" id="KW-0853">WD repeat</keyword>
<gene>
    <name evidence="4" type="ORF">ACFO4O_00480</name>
</gene>
<dbReference type="InterPro" id="IPR036322">
    <property type="entry name" value="WD40_repeat_dom_sf"/>
</dbReference>
<feature type="repeat" description="WD" evidence="3">
    <location>
        <begin position="249"/>
        <end position="282"/>
    </location>
</feature>
<dbReference type="EMBL" id="JBHSGU010000001">
    <property type="protein sequence ID" value="MFC4698633.1"/>
    <property type="molecule type" value="Genomic_DNA"/>
</dbReference>
<evidence type="ECO:0000313" key="5">
    <source>
        <dbReference type="Proteomes" id="UP001595897"/>
    </source>
</evidence>
<evidence type="ECO:0000256" key="2">
    <source>
        <dbReference type="ARBA" id="ARBA00022737"/>
    </source>
</evidence>
<dbReference type="Proteomes" id="UP001595897">
    <property type="component" value="Unassembled WGS sequence"/>
</dbReference>
<reference evidence="5" key="1">
    <citation type="journal article" date="2019" name="Int. J. Syst. Evol. Microbiol.">
        <title>The Global Catalogue of Microorganisms (GCM) 10K type strain sequencing project: providing services to taxonomists for standard genome sequencing and annotation.</title>
        <authorList>
            <consortium name="The Broad Institute Genomics Platform"/>
            <consortium name="The Broad Institute Genome Sequencing Center for Infectious Disease"/>
            <person name="Wu L."/>
            <person name="Ma J."/>
        </authorList>
    </citation>
    <scope>NUCLEOTIDE SEQUENCE [LARGE SCALE GENOMIC DNA]</scope>
    <source>
        <strain evidence="5">KACC 12507</strain>
    </source>
</reference>
<sequence length="325" mass="35825">MKSQFMVLLTSFLLLGCSVPESRPSKRINLSESGVYAADISANGKYAVVSQVSGAIQVYDIEAQQPRFTWQHQGDATNLVDNVRFSPDDEYVVSSDSETFAIWSVNTGDPLGFWRIDESTIQDVALSNQASGILVARANGTVMFFEPNTERRIEFLGHGENKVNSIDLSANGKYALTGGNDYYAYLWSTETGQVIHAFAHPNRVTQVKLDQRARYAFTADGQNDAQIWDVQTGSALSQLQFIERQIIFTSADFSKDGKYLLTGSPAKRLMLWDINSGDEVMQWRVAPRDGPAPQSAVVYASGFIDGEAVSVSSSGNLAFWRIKGE</sequence>
<evidence type="ECO:0000256" key="3">
    <source>
        <dbReference type="PROSITE-ProRule" id="PRU00221"/>
    </source>
</evidence>
<accession>A0ABV9LSJ0</accession>
<dbReference type="InterPro" id="IPR001680">
    <property type="entry name" value="WD40_rpt"/>
</dbReference>
<evidence type="ECO:0000313" key="4">
    <source>
        <dbReference type="EMBL" id="MFC4698633.1"/>
    </source>
</evidence>
<feature type="repeat" description="WD" evidence="3">
    <location>
        <begin position="156"/>
        <end position="197"/>
    </location>
</feature>
<evidence type="ECO:0000256" key="1">
    <source>
        <dbReference type="ARBA" id="ARBA00022574"/>
    </source>
</evidence>
<dbReference type="InterPro" id="IPR015943">
    <property type="entry name" value="WD40/YVTN_repeat-like_dom_sf"/>
</dbReference>
<dbReference type="PROSITE" id="PS51257">
    <property type="entry name" value="PROKAR_LIPOPROTEIN"/>
    <property type="match status" value="1"/>
</dbReference>
<name>A0ABV9LSJ0_9ALTE</name>
<comment type="caution">
    <text evidence="4">The sequence shown here is derived from an EMBL/GenBank/DDBJ whole genome shotgun (WGS) entry which is preliminary data.</text>
</comment>
<keyword evidence="2" id="KW-0677">Repeat</keyword>
<dbReference type="SUPFAM" id="SSF50978">
    <property type="entry name" value="WD40 repeat-like"/>
    <property type="match status" value="1"/>
</dbReference>
<dbReference type="Gene3D" id="2.130.10.10">
    <property type="entry name" value="YVTN repeat-like/Quinoprotein amine dehydrogenase"/>
    <property type="match status" value="2"/>
</dbReference>
<organism evidence="4 5">
    <name type="scientific">Glaciecola siphonariae</name>
    <dbReference type="NCBI Taxonomy" id="521012"/>
    <lineage>
        <taxon>Bacteria</taxon>
        <taxon>Pseudomonadati</taxon>
        <taxon>Pseudomonadota</taxon>
        <taxon>Gammaproteobacteria</taxon>
        <taxon>Alteromonadales</taxon>
        <taxon>Alteromonadaceae</taxon>
        <taxon>Glaciecola</taxon>
    </lineage>
</organism>
<dbReference type="PROSITE" id="PS50082">
    <property type="entry name" value="WD_REPEATS_2"/>
    <property type="match status" value="3"/>
</dbReference>
<keyword evidence="5" id="KW-1185">Reference proteome</keyword>
<proteinExistence type="predicted"/>
<dbReference type="PANTHER" id="PTHR19848">
    <property type="entry name" value="WD40 REPEAT PROTEIN"/>
    <property type="match status" value="1"/>
</dbReference>
<protein>
    <submittedName>
        <fullName evidence="4">WD40 repeat domain-containing protein</fullName>
    </submittedName>
</protein>
<dbReference type="RefSeq" id="WP_382405241.1">
    <property type="nucleotide sequence ID" value="NZ_JBHSGU010000001.1"/>
</dbReference>
<dbReference type="SMART" id="SM00320">
    <property type="entry name" value="WD40"/>
    <property type="match status" value="6"/>
</dbReference>